<proteinExistence type="predicted"/>
<gene>
    <name evidence="1" type="ORF">FUAX_49890</name>
</gene>
<evidence type="ECO:0000313" key="2">
    <source>
        <dbReference type="Proteomes" id="UP001348817"/>
    </source>
</evidence>
<evidence type="ECO:0000313" key="1">
    <source>
        <dbReference type="EMBL" id="BDD12557.1"/>
    </source>
</evidence>
<protein>
    <recommendedName>
        <fullName evidence="3">Asp/Glu/Hydantoin racemase</fullName>
    </recommendedName>
</protein>
<sequence length="204" mass="22899">MKYIAFIHTSTVHIKRFTELLNALSERVKSEHFVNKEMLDIALQTGIPPVDMFLAEIDKIKKNNFDSIICTCSTFGTLCEKFGIQRIDAPVAEYMVKKYTNIAVVYTANSTFRPSALLLDTLAKKHGKTINIIPVNCSQFWSFFESGDMKGYYSNIVKKIKEIDVKPEAIFLAQASMEGVKGYLGDTKAEVLTSPEIGIRKLVG</sequence>
<dbReference type="KEGG" id="fax:FUAX_49890"/>
<geneLocation type="plasmid" evidence="1 2">
    <name>pFA5</name>
</geneLocation>
<reference evidence="1 2" key="1">
    <citation type="submission" date="2021-12" db="EMBL/GenBank/DDBJ databases">
        <title>Genome sequencing of bacteria with rrn-lacking chromosome and rrn-plasmid.</title>
        <authorList>
            <person name="Anda M."/>
            <person name="Iwasaki W."/>
        </authorList>
    </citation>
    <scope>NUCLEOTIDE SEQUENCE [LARGE SCALE GENOMIC DNA]</scope>
    <source>
        <strain evidence="1 2">DSM 100852</strain>
        <plasmid evidence="1 2">pFA5</plasmid>
    </source>
</reference>
<evidence type="ECO:0008006" key="3">
    <source>
        <dbReference type="Google" id="ProtNLM"/>
    </source>
</evidence>
<dbReference type="RefSeq" id="WP_338395876.1">
    <property type="nucleotide sequence ID" value="NZ_AP025319.1"/>
</dbReference>
<keyword evidence="1" id="KW-0614">Plasmid</keyword>
<accession>A0AAU9D054</accession>
<dbReference type="AlphaFoldDB" id="A0AAU9D054"/>
<organism evidence="1 2">
    <name type="scientific">Fulvitalea axinellae</name>
    <dbReference type="NCBI Taxonomy" id="1182444"/>
    <lineage>
        <taxon>Bacteria</taxon>
        <taxon>Pseudomonadati</taxon>
        <taxon>Bacteroidota</taxon>
        <taxon>Cytophagia</taxon>
        <taxon>Cytophagales</taxon>
        <taxon>Persicobacteraceae</taxon>
        <taxon>Fulvitalea</taxon>
    </lineage>
</organism>
<dbReference type="Proteomes" id="UP001348817">
    <property type="component" value="Plasmid pFA5"/>
</dbReference>
<keyword evidence="2" id="KW-1185">Reference proteome</keyword>
<name>A0AAU9D054_9BACT</name>
<dbReference type="EMBL" id="AP025319">
    <property type="protein sequence ID" value="BDD12557.1"/>
    <property type="molecule type" value="Genomic_DNA"/>
</dbReference>